<dbReference type="EMBL" id="JAAAHW010004145">
    <property type="protein sequence ID" value="KAF9978093.1"/>
    <property type="molecule type" value="Genomic_DNA"/>
</dbReference>
<feature type="non-terminal residue" evidence="1">
    <location>
        <position position="1"/>
    </location>
</feature>
<dbReference type="Proteomes" id="UP000749646">
    <property type="component" value="Unassembled WGS sequence"/>
</dbReference>
<reference evidence="1" key="1">
    <citation type="journal article" date="2020" name="Fungal Divers.">
        <title>Resolving the Mortierellaceae phylogeny through synthesis of multi-gene phylogenetics and phylogenomics.</title>
        <authorList>
            <person name="Vandepol N."/>
            <person name="Liber J."/>
            <person name="Desiro A."/>
            <person name="Na H."/>
            <person name="Kennedy M."/>
            <person name="Barry K."/>
            <person name="Grigoriev I.V."/>
            <person name="Miller A.N."/>
            <person name="O'Donnell K."/>
            <person name="Stajich J.E."/>
            <person name="Bonito G."/>
        </authorList>
    </citation>
    <scope>NUCLEOTIDE SEQUENCE</scope>
    <source>
        <strain evidence="1">MES-2147</strain>
    </source>
</reference>
<sequence>MPSKLFDYVFTAASNIVCIDFPSIMTAVEKRPRNATLGEPLRLCGFGFGLATSKL</sequence>
<organism evidence="1 2">
    <name type="scientific">Modicella reniformis</name>
    <dbReference type="NCBI Taxonomy" id="1440133"/>
    <lineage>
        <taxon>Eukaryota</taxon>
        <taxon>Fungi</taxon>
        <taxon>Fungi incertae sedis</taxon>
        <taxon>Mucoromycota</taxon>
        <taxon>Mortierellomycotina</taxon>
        <taxon>Mortierellomycetes</taxon>
        <taxon>Mortierellales</taxon>
        <taxon>Mortierellaceae</taxon>
        <taxon>Modicella</taxon>
    </lineage>
</organism>
<evidence type="ECO:0000313" key="2">
    <source>
        <dbReference type="Proteomes" id="UP000749646"/>
    </source>
</evidence>
<name>A0A9P6JHM6_9FUNG</name>
<gene>
    <name evidence="1" type="ORF">BGZ65_007125</name>
</gene>
<proteinExistence type="predicted"/>
<dbReference type="AlphaFoldDB" id="A0A9P6JHM6"/>
<feature type="non-terminal residue" evidence="1">
    <location>
        <position position="55"/>
    </location>
</feature>
<keyword evidence="2" id="KW-1185">Reference proteome</keyword>
<evidence type="ECO:0000313" key="1">
    <source>
        <dbReference type="EMBL" id="KAF9978093.1"/>
    </source>
</evidence>
<protein>
    <submittedName>
        <fullName evidence="1">Uncharacterized protein</fullName>
    </submittedName>
</protein>
<comment type="caution">
    <text evidence="1">The sequence shown here is derived from an EMBL/GenBank/DDBJ whole genome shotgun (WGS) entry which is preliminary data.</text>
</comment>
<accession>A0A9P6JHM6</accession>
<dbReference type="OrthoDB" id="3264224at2759"/>